<evidence type="ECO:0008006" key="2">
    <source>
        <dbReference type="Google" id="ProtNLM"/>
    </source>
</evidence>
<gene>
    <name evidence="1" type="ORF">METZ01_LOCUS42188</name>
</gene>
<accession>A0A381RDS8</accession>
<evidence type="ECO:0000313" key="1">
    <source>
        <dbReference type="EMBL" id="SUZ89334.1"/>
    </source>
</evidence>
<dbReference type="EMBL" id="UINC01001815">
    <property type="protein sequence ID" value="SUZ89334.1"/>
    <property type="molecule type" value="Genomic_DNA"/>
</dbReference>
<reference evidence="1" key="1">
    <citation type="submission" date="2018-05" db="EMBL/GenBank/DDBJ databases">
        <authorList>
            <person name="Lanie J.A."/>
            <person name="Ng W.-L."/>
            <person name="Kazmierczak K.M."/>
            <person name="Andrzejewski T.M."/>
            <person name="Davidsen T.M."/>
            <person name="Wayne K.J."/>
            <person name="Tettelin H."/>
            <person name="Glass J.I."/>
            <person name="Rusch D."/>
            <person name="Podicherti R."/>
            <person name="Tsui H.-C.T."/>
            <person name="Winkler M.E."/>
        </authorList>
    </citation>
    <scope>NUCLEOTIDE SEQUENCE</scope>
</reference>
<sequence length="108" mass="12422">MSFVKLLEEGKYFEIQKRSRRSKTLEQESTPFCGALRPHYNPNMLLLLSSPIESGSDVFEFRSEDILYVEELSSLTKPNGVTVERVRLWVRNGSPAMRMEPLLVGNDE</sequence>
<protein>
    <recommendedName>
        <fullName evidence="2">Inorganic pyrophosphatase Ppa</fullName>
    </recommendedName>
</protein>
<name>A0A381RDS8_9ZZZZ</name>
<dbReference type="AlphaFoldDB" id="A0A381RDS8"/>
<organism evidence="1">
    <name type="scientific">marine metagenome</name>
    <dbReference type="NCBI Taxonomy" id="408172"/>
    <lineage>
        <taxon>unclassified sequences</taxon>
        <taxon>metagenomes</taxon>
        <taxon>ecological metagenomes</taxon>
    </lineage>
</organism>
<proteinExistence type="predicted"/>